<dbReference type="EMBL" id="RCIY01000095">
    <property type="protein sequence ID" value="TGG77234.1"/>
    <property type="molecule type" value="Genomic_DNA"/>
</dbReference>
<organism evidence="1 2">
    <name type="scientific">Streptomyces albus</name>
    <dbReference type="NCBI Taxonomy" id="1888"/>
    <lineage>
        <taxon>Bacteria</taxon>
        <taxon>Bacillati</taxon>
        <taxon>Actinomycetota</taxon>
        <taxon>Actinomycetes</taxon>
        <taxon>Kitasatosporales</taxon>
        <taxon>Streptomycetaceae</taxon>
        <taxon>Streptomyces</taxon>
    </lineage>
</organism>
<name>A0A8H1L5Y8_9ACTN</name>
<dbReference type="Proteomes" id="UP000298111">
    <property type="component" value="Unassembled WGS sequence"/>
</dbReference>
<comment type="caution">
    <text evidence="1">The sequence shown here is derived from an EMBL/GenBank/DDBJ whole genome shotgun (WGS) entry which is preliminary data.</text>
</comment>
<proteinExistence type="predicted"/>
<evidence type="ECO:0000313" key="1">
    <source>
        <dbReference type="EMBL" id="TGG77234.1"/>
    </source>
</evidence>
<accession>A0A8H1L5Y8</accession>
<gene>
    <name evidence="1" type="ORF">D8771_27360</name>
</gene>
<protein>
    <submittedName>
        <fullName evidence="1">Uncharacterized protein</fullName>
    </submittedName>
</protein>
<sequence>MEAGVRRKGLPRGRAAVASTRHEMFLGLHGVVDVDAAVIEHWHQDDVAQVDDGINGLLISRADAYGWPSVHSSDGVPPGRRWWHLEAGGDWRNPGRRTEMIWVQVDVAPRSPACRLPFVPLTVLLTDALGAIGTHRLTGLHALVPMEAAADARAALASMAGWRELTAFRQPERAVRVRLEGLPDSVRSDVLAATAEDLAQGHLSCRSGAGAGTDSLVAGVATRPAGHERLREVAGGGHCLSFDCTVRGWGGETAAWLAELFVEALRQARAVRGSVLVALGT</sequence>
<dbReference type="AlphaFoldDB" id="A0A8H1L5Y8"/>
<evidence type="ECO:0000313" key="2">
    <source>
        <dbReference type="Proteomes" id="UP000298111"/>
    </source>
</evidence>
<reference evidence="1 2" key="1">
    <citation type="submission" date="2018-10" db="EMBL/GenBank/DDBJ databases">
        <title>Isolation of pseudouridimycin from Streptomyces albus DSM 40763.</title>
        <authorList>
            <person name="Rosenqvist P."/>
            <person name="Metsae-Ketelae M."/>
            <person name="Virta P."/>
        </authorList>
    </citation>
    <scope>NUCLEOTIDE SEQUENCE [LARGE SCALE GENOMIC DNA]</scope>
    <source>
        <strain evidence="1 2">DSM 40763</strain>
    </source>
</reference>